<dbReference type="Gene3D" id="2.60.120.200">
    <property type="match status" value="1"/>
</dbReference>
<organism evidence="1">
    <name type="scientific">marine metagenome</name>
    <dbReference type="NCBI Taxonomy" id="408172"/>
    <lineage>
        <taxon>unclassified sequences</taxon>
        <taxon>metagenomes</taxon>
        <taxon>ecological metagenomes</taxon>
    </lineage>
</organism>
<protein>
    <recommendedName>
        <fullName evidence="2">LamG-like jellyroll fold domain-containing protein</fullName>
    </recommendedName>
</protein>
<feature type="non-terminal residue" evidence="1">
    <location>
        <position position="252"/>
    </location>
</feature>
<dbReference type="Pfam" id="PF13385">
    <property type="entry name" value="Laminin_G_3"/>
    <property type="match status" value="1"/>
</dbReference>
<dbReference type="EMBL" id="UINC01066090">
    <property type="protein sequence ID" value="SVB96431.1"/>
    <property type="molecule type" value="Genomic_DNA"/>
</dbReference>
<dbReference type="SUPFAM" id="SSF49899">
    <property type="entry name" value="Concanavalin A-like lectins/glucanases"/>
    <property type="match status" value="1"/>
</dbReference>
<gene>
    <name evidence="1" type="ORF">METZ01_LOCUS249285</name>
</gene>
<proteinExistence type="predicted"/>
<dbReference type="AlphaFoldDB" id="A0A382ICL1"/>
<reference evidence="1" key="1">
    <citation type="submission" date="2018-05" db="EMBL/GenBank/DDBJ databases">
        <authorList>
            <person name="Lanie J.A."/>
            <person name="Ng W.-L."/>
            <person name="Kazmierczak K.M."/>
            <person name="Andrzejewski T.M."/>
            <person name="Davidsen T.M."/>
            <person name="Wayne K.J."/>
            <person name="Tettelin H."/>
            <person name="Glass J.I."/>
            <person name="Rusch D."/>
            <person name="Podicherti R."/>
            <person name="Tsui H.-C.T."/>
            <person name="Winkler M.E."/>
        </authorList>
    </citation>
    <scope>NUCLEOTIDE SEQUENCE</scope>
</reference>
<dbReference type="InterPro" id="IPR013320">
    <property type="entry name" value="ConA-like_dom_sf"/>
</dbReference>
<name>A0A382ICL1_9ZZZZ</name>
<sequence>MPFNKPDITQLSALGSTAGDVFFPETKLLLPFDGTNGATATDDLSNLNNVIAFGGNASLSTARSKFGGSSCHFDGTGDYVDIAPTDGGTYWTAGAAIDSGDFTVEFWLNVDTYAGAESSICWISNYGTNVGGWGIYSDPSTGKAYWWHHNGTAWVYLNLGQGTRTALSVDTWYHLAVTRSGSTFRMFLNGTQEDSMTDSNDMSSSNGAVQDGIRLGTINAGLQYPVNGYLSDLRITKGVARYTSNFTAPTTA</sequence>
<accession>A0A382ICL1</accession>
<evidence type="ECO:0008006" key="2">
    <source>
        <dbReference type="Google" id="ProtNLM"/>
    </source>
</evidence>
<evidence type="ECO:0000313" key="1">
    <source>
        <dbReference type="EMBL" id="SVB96431.1"/>
    </source>
</evidence>